<dbReference type="GO" id="GO:0016020">
    <property type="term" value="C:membrane"/>
    <property type="evidence" value="ECO:0007669"/>
    <property type="project" value="InterPro"/>
</dbReference>
<feature type="domain" description="PA14" evidence="9">
    <location>
        <begin position="1401"/>
        <end position="1582"/>
    </location>
</feature>
<dbReference type="SMART" id="SM00758">
    <property type="entry name" value="PA14"/>
    <property type="match status" value="2"/>
</dbReference>
<feature type="repeat" description="Filamin" evidence="5">
    <location>
        <begin position="1598"/>
        <end position="1729"/>
    </location>
</feature>
<dbReference type="InterPro" id="IPR017868">
    <property type="entry name" value="Filamin/ABP280_repeat-like"/>
</dbReference>
<comment type="caution">
    <text evidence="4">Lacks conserved residue(s) required for the propagation of feature annotation.</text>
</comment>
<dbReference type="InterPro" id="IPR014756">
    <property type="entry name" value="Ig_E-set"/>
</dbReference>
<proteinExistence type="predicted"/>
<evidence type="ECO:0000256" key="5">
    <source>
        <dbReference type="PROSITE-ProRule" id="PRU00087"/>
    </source>
</evidence>
<dbReference type="InterPro" id="IPR011658">
    <property type="entry name" value="PA14_dom"/>
</dbReference>
<dbReference type="InterPro" id="IPR037524">
    <property type="entry name" value="PA14/GLEYA"/>
</dbReference>
<dbReference type="InterPro" id="IPR000742">
    <property type="entry name" value="EGF"/>
</dbReference>
<feature type="domain" description="PA14" evidence="9">
    <location>
        <begin position="1980"/>
        <end position="2114"/>
    </location>
</feature>
<feature type="repeat" description="Filamin" evidence="5">
    <location>
        <begin position="995"/>
        <end position="1034"/>
    </location>
</feature>
<accession>A0A9W7G1M8</accession>
<dbReference type="InterPro" id="IPR038081">
    <property type="entry name" value="CalX-like_sf"/>
</dbReference>
<dbReference type="InterPro" id="IPR044801">
    <property type="entry name" value="Filamin"/>
</dbReference>
<evidence type="ECO:0000313" key="11">
    <source>
        <dbReference type="Proteomes" id="UP001165065"/>
    </source>
</evidence>
<dbReference type="InterPro" id="IPR003644">
    <property type="entry name" value="Calx_beta"/>
</dbReference>
<dbReference type="Pfam" id="PF03160">
    <property type="entry name" value="Calx-beta"/>
    <property type="match status" value="1"/>
</dbReference>
<dbReference type="SUPFAM" id="SSF56988">
    <property type="entry name" value="Anthrax protective antigen"/>
    <property type="match status" value="3"/>
</dbReference>
<keyword evidence="3" id="KW-0106">Calcium</keyword>
<dbReference type="PROSITE" id="PS00022">
    <property type="entry name" value="EGF_1"/>
    <property type="match status" value="1"/>
</dbReference>
<feature type="signal peptide" evidence="7">
    <location>
        <begin position="1"/>
        <end position="19"/>
    </location>
</feature>
<evidence type="ECO:0000313" key="10">
    <source>
        <dbReference type="EMBL" id="GMI32220.1"/>
    </source>
</evidence>
<feature type="repeat" description="Filamin" evidence="5">
    <location>
        <begin position="1110"/>
        <end position="1146"/>
    </location>
</feature>
<dbReference type="Gene3D" id="2.60.40.2030">
    <property type="match status" value="1"/>
</dbReference>
<evidence type="ECO:0000256" key="3">
    <source>
        <dbReference type="ARBA" id="ARBA00022837"/>
    </source>
</evidence>
<keyword evidence="2" id="KW-0677">Repeat</keyword>
<name>A0A9W7G1M8_9STRA</name>
<feature type="disulfide bond" evidence="4">
    <location>
        <begin position="160"/>
        <end position="169"/>
    </location>
</feature>
<evidence type="ECO:0000256" key="1">
    <source>
        <dbReference type="ARBA" id="ARBA00022729"/>
    </source>
</evidence>
<dbReference type="PANTHER" id="PTHR38537">
    <property type="entry name" value="JITTERBUG, ISOFORM N"/>
    <property type="match status" value="1"/>
</dbReference>
<feature type="repeat" description="Filamin" evidence="5">
    <location>
        <begin position="1234"/>
        <end position="1277"/>
    </location>
</feature>
<dbReference type="SMART" id="SM00557">
    <property type="entry name" value="IG_FLMN"/>
    <property type="match status" value="3"/>
</dbReference>
<dbReference type="Pfam" id="PF07691">
    <property type="entry name" value="PA14"/>
    <property type="match status" value="3"/>
</dbReference>
<keyword evidence="4" id="KW-0245">EGF-like domain</keyword>
<sequence>MMSLLCLFLLLLFITPTTSYREVGTSTENTPFVTGEIGLVGKINLPSNYGRERVNEGSPRTQAYPRQFGGEGDGERGNQVCPGMVGPMKDDKYYCLAKEYGYCDRRSGTCFCNVGYEGYDCGTCSPSHIRYGGLCYPKKYCPSDCSGSGECDYLTGTCECREHRTGTDCATKLCTSWSTLCTSCDDGGCLECAEAHFVDRGSPAGYQCRSCSIYDPRCRRCDAVECQECADPLLTSIKRSGPRPTDPPLPADEAERELSIKVPFGSQQSNAFDEAEPFYLRPPGSPDLSAAAVKCDQGIDTTKTWTCNAVSISHKVCGHAGTFNFESPEYTIDENSNTVRITVMRSGGGAEAASVSYDLKHLSTNSTFVTPTHVYTTAQTLSFAEGEISKSFLVTIHDDRSYAEDDRSFLLFLREPTNGASLGPQHRTTVIIVEDDKDRTTPSTSRVVTTRSYTSFDVTPTLINGVEFENNVATTKVNALSFARAFAGVDNVFDIQAVSGDGVDRTTGGDTFLAEVVEKKYRAGYSMPGTDPDSVVPTYDFSSISNGNQFRHGHRLAPIRPDRGSGSVVDNSDGTYTVTMNTEYAGNYELHAYQIIPGGFLGHYYDDPHFSPDSFSKRRVDASLNFNWDEGKVTTFGKDFVSAWWTGKIKVDSANLYTFTLEFDDNARLFIDGVLLVDMWDRATGVSSATHSLDANVYHDVMIEYRDVVGNAHLKFYWESAGAGVPYEIVPTGNMFYAEDISGSPYNYTVVAGEPNGPKSTARGKGLYKATAGLDNHFVLESRDAFGNWRGDFDNGFGAEKAFYDRLLEDIAKMDGFIGSATLVTDNSGGGYGTTKVPVSIVFNSTTKLFDCTYVPGKAGVYDLHVGLSAEYHNFMETPSSLPQIFGSPFTVTNAPDKTSAQFSDVWGGFGNCVADESNPAIYDISGSYSDSWGNWASSDSCSGVNHGLAGVEQTFYIKSRDHVKNERRIFEGDKWEVWAHSKDSVLAWEGTVEQDSTAGQYIAKVTPETSGQYFLDVTNHGVHAKGSPFELYVRHNEAGPNSYMMDTTEAYLVAYTAPIVNEYVVQLVDKEGNNLGSTTYPYLPTVDIHVTSDASNSVVDATASWSHDGNGRLRFNYNPTVVGANKLNVIINGEHIVGSPFSIVAEAHVGTVKGSQSDVVSGMWTGVAGVEGSFVVQARDGLGQPRSSPGDVFDIRLDMQTLSARPATYDTWSDTVPPAGSTESITGTATYIENGQYEIRYNATVSGTYQVHVTETSDADPTNHEAISGSPFTLTINPNVISATETLVPGAGTRTGLTGQANEIRIYARDVFGNFLISGGDKMKVKADLKSRHQSPWEAVAGGVGYVVNGVSSADLALGNSEGTYSVDVPIFDNNDGSGTYVADFTPLKSGTYDLTVNVETPGGLWGHYYSFDDFADSKLSIVKHDVVIDNDWGLYSPVAGGAHAGISCVASTGVPDDPATEFFDESRCFGNGLSLPMDYFSVKWSGYIEAEHDEEYEFAVMCDVGSQASIKVAGVDVVPFGDCDGTTGGGKMKGKIIMSANTRVSFEVKYKHADLESSIGVYWRSESQSSGSWTLVGKDRFYRDILASNTVYTPTYDPNSPSSVMSTVLGSSTTSAVAGVEQTIVVECRDDFGEGGFGSLMLAGGGCNVAAIARGASSGVNGASFKGTVADNGDGTYTVTYNPVHSGAYYFSITAATYGDHEDVGHHYSDLSIINYHVAGSPFVLLVEPGVVTTMSHIDRLLVEDAIVGVESNVTIWAKDTRDNRRLAGGDNFEIFLARTSDGDTYNHVDGDKNVYGTVTDENDGTYTGTFTPGSQGGDLGTWKLHVVLKEFDGSGSLVSRSEVTGSPYDIVVWPSTPYGAETHVSSGENTKTRVVAAPGGEINTFTMASGNTKTFFVQATDVSGNDWWVGGANFVARVRGDTNEAEDNTRLEVLDIGDGTYRVSLKMTVAGDYEIDVGIAGYSVGLEKYGKYVQRDTGGFGLLGKYYTNQHLTGAPALVRVDKGVDFNWGHGVVVGGAIDYVSVEWTGYVKTPYTEEVIFELVNVDDYAKLWVDGKLLVDTSTGVNEGGFVGRANQLWDIKVEFFETDRAASVMLMWKSASMERHKIPERFLFSSVDPIQGSPFALTVT</sequence>
<dbReference type="Gene3D" id="2.60.40.10">
    <property type="entry name" value="Immunoglobulins"/>
    <property type="match status" value="9"/>
</dbReference>
<evidence type="ECO:0000256" key="6">
    <source>
        <dbReference type="SAM" id="MobiDB-lite"/>
    </source>
</evidence>
<gene>
    <name evidence="10" type="ORF">TrCOL_g6769</name>
</gene>
<feature type="domain" description="EGF-like" evidence="8">
    <location>
        <begin position="137"/>
        <end position="170"/>
    </location>
</feature>
<dbReference type="Proteomes" id="UP001165065">
    <property type="component" value="Unassembled WGS sequence"/>
</dbReference>
<dbReference type="InterPro" id="IPR002049">
    <property type="entry name" value="LE_dom"/>
</dbReference>
<feature type="chain" id="PRO_5040933186" description="PA14 domain-containing protein" evidence="7">
    <location>
        <begin position="20"/>
        <end position="2132"/>
    </location>
</feature>
<feature type="repeat" description="Filamin" evidence="5">
    <location>
        <begin position="1279"/>
        <end position="1398"/>
    </location>
</feature>
<feature type="repeat" description="Filamin" evidence="5">
    <location>
        <begin position="1868"/>
        <end position="1976"/>
    </location>
</feature>
<protein>
    <recommendedName>
        <fullName evidence="12">PA14 domain-containing protein</fullName>
    </recommendedName>
</protein>
<dbReference type="PROSITE" id="PS51820">
    <property type="entry name" value="PA14"/>
    <property type="match status" value="3"/>
</dbReference>
<dbReference type="SMART" id="SM00237">
    <property type="entry name" value="Calx_beta"/>
    <property type="match status" value="1"/>
</dbReference>
<dbReference type="SUPFAM" id="SSF81296">
    <property type="entry name" value="E set domains"/>
    <property type="match status" value="7"/>
</dbReference>
<dbReference type="PROSITE" id="PS50026">
    <property type="entry name" value="EGF_3"/>
    <property type="match status" value="1"/>
</dbReference>
<keyword evidence="4" id="KW-1015">Disulfide bond</keyword>
<dbReference type="Pfam" id="PF00630">
    <property type="entry name" value="Filamin"/>
    <property type="match status" value="2"/>
</dbReference>
<dbReference type="GO" id="GO:0030036">
    <property type="term" value="P:actin cytoskeleton organization"/>
    <property type="evidence" value="ECO:0007669"/>
    <property type="project" value="InterPro"/>
</dbReference>
<feature type="disulfide bond" evidence="4">
    <location>
        <begin position="141"/>
        <end position="151"/>
    </location>
</feature>
<dbReference type="PANTHER" id="PTHR38537:SF8">
    <property type="entry name" value="FILAMIN-A"/>
    <property type="match status" value="1"/>
</dbReference>
<dbReference type="GO" id="GO:0007154">
    <property type="term" value="P:cell communication"/>
    <property type="evidence" value="ECO:0007669"/>
    <property type="project" value="InterPro"/>
</dbReference>
<organism evidence="10 11">
    <name type="scientific">Triparma columacea</name>
    <dbReference type="NCBI Taxonomy" id="722753"/>
    <lineage>
        <taxon>Eukaryota</taxon>
        <taxon>Sar</taxon>
        <taxon>Stramenopiles</taxon>
        <taxon>Ochrophyta</taxon>
        <taxon>Bolidophyceae</taxon>
        <taxon>Parmales</taxon>
        <taxon>Triparmaceae</taxon>
        <taxon>Triparma</taxon>
    </lineage>
</organism>
<evidence type="ECO:0000259" key="9">
    <source>
        <dbReference type="PROSITE" id="PS51820"/>
    </source>
</evidence>
<dbReference type="EMBL" id="BRYA01000016">
    <property type="protein sequence ID" value="GMI32220.1"/>
    <property type="molecule type" value="Genomic_DNA"/>
</dbReference>
<feature type="domain" description="PA14" evidence="9">
    <location>
        <begin position="595"/>
        <end position="734"/>
    </location>
</feature>
<dbReference type="InterPro" id="IPR013783">
    <property type="entry name" value="Ig-like_fold"/>
</dbReference>
<comment type="caution">
    <text evidence="10">The sequence shown here is derived from an EMBL/GenBank/DDBJ whole genome shotgun (WGS) entry which is preliminary data.</text>
</comment>
<evidence type="ECO:0000259" key="8">
    <source>
        <dbReference type="PROSITE" id="PS50026"/>
    </source>
</evidence>
<feature type="region of interest" description="Disordered" evidence="6">
    <location>
        <begin position="51"/>
        <end position="73"/>
    </location>
</feature>
<evidence type="ECO:0000256" key="4">
    <source>
        <dbReference type="PROSITE-ProRule" id="PRU00076"/>
    </source>
</evidence>
<dbReference type="PROSITE" id="PS50194">
    <property type="entry name" value="FILAMIN_REPEAT"/>
    <property type="match status" value="6"/>
</dbReference>
<evidence type="ECO:0008006" key="12">
    <source>
        <dbReference type="Google" id="ProtNLM"/>
    </source>
</evidence>
<evidence type="ECO:0000256" key="7">
    <source>
        <dbReference type="SAM" id="SignalP"/>
    </source>
</evidence>
<dbReference type="SUPFAM" id="SSF141072">
    <property type="entry name" value="CalX-like"/>
    <property type="match status" value="1"/>
</dbReference>
<dbReference type="InterPro" id="IPR001298">
    <property type="entry name" value="Filamin/ABP280_rpt"/>
</dbReference>
<reference evidence="11" key="1">
    <citation type="journal article" date="2023" name="Commun. Biol.">
        <title>Genome analysis of Parmales, the sister group of diatoms, reveals the evolutionary specialization of diatoms from phago-mixotrophs to photoautotrophs.</title>
        <authorList>
            <person name="Ban H."/>
            <person name="Sato S."/>
            <person name="Yoshikawa S."/>
            <person name="Yamada K."/>
            <person name="Nakamura Y."/>
            <person name="Ichinomiya M."/>
            <person name="Sato N."/>
            <person name="Blanc-Mathieu R."/>
            <person name="Endo H."/>
            <person name="Kuwata A."/>
            <person name="Ogata H."/>
        </authorList>
    </citation>
    <scope>NUCLEOTIDE SEQUENCE [LARGE SCALE GENOMIC DNA]</scope>
</reference>
<keyword evidence="11" id="KW-1185">Reference proteome</keyword>
<keyword evidence="1 7" id="KW-0732">Signal</keyword>
<dbReference type="Gene3D" id="3.90.182.10">
    <property type="entry name" value="Toxin - Anthrax Protective Antigen,domain 1"/>
    <property type="match status" value="3"/>
</dbReference>
<dbReference type="CDD" id="cd00055">
    <property type="entry name" value="EGF_Lam"/>
    <property type="match status" value="2"/>
</dbReference>
<evidence type="ECO:0000256" key="2">
    <source>
        <dbReference type="ARBA" id="ARBA00022737"/>
    </source>
</evidence>
<dbReference type="GO" id="GO:0051015">
    <property type="term" value="F:actin filament binding"/>
    <property type="evidence" value="ECO:0007669"/>
    <property type="project" value="InterPro"/>
</dbReference>
<dbReference type="OrthoDB" id="442731at2759"/>